<gene>
    <name evidence="1" type="ORF">BV25DRAFT_1915792</name>
</gene>
<dbReference type="EMBL" id="MU277206">
    <property type="protein sequence ID" value="KAI0062637.1"/>
    <property type="molecule type" value="Genomic_DNA"/>
</dbReference>
<dbReference type="Proteomes" id="UP000814140">
    <property type="component" value="Unassembled WGS sequence"/>
</dbReference>
<keyword evidence="2" id="KW-1185">Reference proteome</keyword>
<reference evidence="1" key="1">
    <citation type="submission" date="2021-03" db="EMBL/GenBank/DDBJ databases">
        <authorList>
            <consortium name="DOE Joint Genome Institute"/>
            <person name="Ahrendt S."/>
            <person name="Looney B.P."/>
            <person name="Miyauchi S."/>
            <person name="Morin E."/>
            <person name="Drula E."/>
            <person name="Courty P.E."/>
            <person name="Chicoki N."/>
            <person name="Fauchery L."/>
            <person name="Kohler A."/>
            <person name="Kuo A."/>
            <person name="Labutti K."/>
            <person name="Pangilinan J."/>
            <person name="Lipzen A."/>
            <person name="Riley R."/>
            <person name="Andreopoulos W."/>
            <person name="He G."/>
            <person name="Johnson J."/>
            <person name="Barry K.W."/>
            <person name="Grigoriev I.V."/>
            <person name="Nagy L."/>
            <person name="Hibbett D."/>
            <person name="Henrissat B."/>
            <person name="Matheny P.B."/>
            <person name="Labbe J."/>
            <person name="Martin F."/>
        </authorList>
    </citation>
    <scope>NUCLEOTIDE SEQUENCE</scope>
    <source>
        <strain evidence="1">HHB10654</strain>
    </source>
</reference>
<reference evidence="1" key="2">
    <citation type="journal article" date="2022" name="New Phytol.">
        <title>Evolutionary transition to the ectomycorrhizal habit in the genomes of a hyperdiverse lineage of mushroom-forming fungi.</title>
        <authorList>
            <person name="Looney B."/>
            <person name="Miyauchi S."/>
            <person name="Morin E."/>
            <person name="Drula E."/>
            <person name="Courty P.E."/>
            <person name="Kohler A."/>
            <person name="Kuo A."/>
            <person name="LaButti K."/>
            <person name="Pangilinan J."/>
            <person name="Lipzen A."/>
            <person name="Riley R."/>
            <person name="Andreopoulos W."/>
            <person name="He G."/>
            <person name="Johnson J."/>
            <person name="Nolan M."/>
            <person name="Tritt A."/>
            <person name="Barry K.W."/>
            <person name="Grigoriev I.V."/>
            <person name="Nagy L.G."/>
            <person name="Hibbett D."/>
            <person name="Henrissat B."/>
            <person name="Matheny P.B."/>
            <person name="Labbe J."/>
            <person name="Martin F.M."/>
        </authorList>
    </citation>
    <scope>NUCLEOTIDE SEQUENCE</scope>
    <source>
        <strain evidence="1">HHB10654</strain>
    </source>
</reference>
<proteinExistence type="predicted"/>
<name>A0ACB8T2L9_9AGAM</name>
<evidence type="ECO:0000313" key="1">
    <source>
        <dbReference type="EMBL" id="KAI0062637.1"/>
    </source>
</evidence>
<evidence type="ECO:0000313" key="2">
    <source>
        <dbReference type="Proteomes" id="UP000814140"/>
    </source>
</evidence>
<comment type="caution">
    <text evidence="1">The sequence shown here is derived from an EMBL/GenBank/DDBJ whole genome shotgun (WGS) entry which is preliminary data.</text>
</comment>
<organism evidence="1 2">
    <name type="scientific">Artomyces pyxidatus</name>
    <dbReference type="NCBI Taxonomy" id="48021"/>
    <lineage>
        <taxon>Eukaryota</taxon>
        <taxon>Fungi</taxon>
        <taxon>Dikarya</taxon>
        <taxon>Basidiomycota</taxon>
        <taxon>Agaricomycotina</taxon>
        <taxon>Agaricomycetes</taxon>
        <taxon>Russulales</taxon>
        <taxon>Auriscalpiaceae</taxon>
        <taxon>Artomyces</taxon>
    </lineage>
</organism>
<accession>A0ACB8T2L9</accession>
<protein>
    <submittedName>
        <fullName evidence="1">Uncharacterized protein</fullName>
    </submittedName>
</protein>
<sequence length="401" mass="44546">MTLFSQYCARLYSLVLQVEIHSPFDIHLVAYSSLMQILSKFHLFLFSTFDPSSSPSQLTVLAVAMYKDRLRRYQDEWAEKLATASDQIHSRVVSPLQIVSLYIDYSRLLMFSSVLTKVFQRGMKAEDEPFVNRSLKSALSLITFFVDSLVPTGCFAFVTFASICLLTLLHHKYTALLSVKRRAEIISTVSRLIEIIGSPAIAIDERHAPKSYSRVLTKIISSSNEPTLDVYSYLPHFVHMTPTLASFLVHRVFFKSQDLNDDSTSQYIDLQESGAGKCCMSLVVAWTKPQEITNLTEPQPLPSSAPTANVYDGVAHPGQFVKNTFVNTAHGSTDGAYGVRPLETPIHFVMKEPAQSVLAGSTGQMLTSGRPSAPWSRRGSSPVSTSGLLQVKEEFPDVTQS</sequence>